<dbReference type="GO" id="GO:0016740">
    <property type="term" value="F:transferase activity"/>
    <property type="evidence" value="ECO:0007669"/>
    <property type="project" value="UniProtKB-KW"/>
</dbReference>
<dbReference type="EMBL" id="JAAAWP010000004">
    <property type="protein sequence ID" value="NDW21596.1"/>
    <property type="molecule type" value="Genomic_DNA"/>
</dbReference>
<dbReference type="InterPro" id="IPR016181">
    <property type="entry name" value="Acyl_CoA_acyltransferase"/>
</dbReference>
<keyword evidence="3" id="KW-1185">Reference proteome</keyword>
<feature type="domain" description="BioF2-like acetyltransferase" evidence="1">
    <location>
        <begin position="182"/>
        <end position="329"/>
    </location>
</feature>
<protein>
    <submittedName>
        <fullName evidence="2">GNAT family N-acetyltransferase</fullName>
    </submittedName>
</protein>
<gene>
    <name evidence="2" type="ORF">GTW09_08715</name>
</gene>
<dbReference type="AlphaFoldDB" id="A0A6L9MTV8"/>
<dbReference type="Gene3D" id="3.40.630.30">
    <property type="match status" value="1"/>
</dbReference>
<evidence type="ECO:0000259" key="1">
    <source>
        <dbReference type="Pfam" id="PF13480"/>
    </source>
</evidence>
<dbReference type="SUPFAM" id="SSF55729">
    <property type="entry name" value="Acyl-CoA N-acyltransferases (Nat)"/>
    <property type="match status" value="1"/>
</dbReference>
<dbReference type="InterPro" id="IPR038740">
    <property type="entry name" value="BioF2-like_GNAT_dom"/>
</dbReference>
<evidence type="ECO:0000313" key="3">
    <source>
        <dbReference type="Proteomes" id="UP000478837"/>
    </source>
</evidence>
<sequence length="366" mass="42357">MKELDERARICVDLVSGLKRDQALKYWKIISRKSNLASPFLSYSWVNAWINTLAEVPLVALLRKDNEEIGMCFLGVQKHSYFGLKIRTAFLNQVGNEKTDQIWIEYNGVICLSGFRDLFFRELFKELARNGIDRLIISMTEKEISQTILKQSQLFAKHISTIGFVAHLSKSKDVLSSHFISKNTRNQIKRSNKKIEDLYGPLTIRKGVTFQEKIEIFEKLATMHRIQWGHTREGSGFNNSYFTQHHMTLLEESDFFELVEVKGGETVLGCAINFLFDKTVYFYCSGINHQISTKHIKPGYSMHSILMEFYRKQGFERYDFMGGDAQYKKSLSDTQVDFISISAPLATQKGRLISLYYRLKNLISVK</sequence>
<keyword evidence="2" id="KW-0808">Transferase</keyword>
<comment type="caution">
    <text evidence="2">The sequence shown here is derived from an EMBL/GenBank/DDBJ whole genome shotgun (WGS) entry which is preliminary data.</text>
</comment>
<reference evidence="2 3" key="1">
    <citation type="submission" date="2020-01" db="EMBL/GenBank/DDBJ databases">
        <title>Genomes of bacteria type strains.</title>
        <authorList>
            <person name="Chen J."/>
            <person name="Zhu S."/>
            <person name="Yang J."/>
        </authorList>
    </citation>
    <scope>NUCLEOTIDE SEQUENCE [LARGE SCALE GENOMIC DNA]</scope>
    <source>
        <strain evidence="2 3">LMG 22958</strain>
    </source>
</reference>
<evidence type="ECO:0000313" key="2">
    <source>
        <dbReference type="EMBL" id="NDW21596.1"/>
    </source>
</evidence>
<dbReference type="RefSeq" id="WP_163111559.1">
    <property type="nucleotide sequence ID" value="NZ_JAAAWP010000004.1"/>
</dbReference>
<organism evidence="2 3">
    <name type="scientific">Alteromonas hispanica</name>
    <dbReference type="NCBI Taxonomy" id="315421"/>
    <lineage>
        <taxon>Bacteria</taxon>
        <taxon>Pseudomonadati</taxon>
        <taxon>Pseudomonadota</taxon>
        <taxon>Gammaproteobacteria</taxon>
        <taxon>Alteromonadales</taxon>
        <taxon>Alteromonadaceae</taxon>
        <taxon>Alteromonas/Salinimonas group</taxon>
        <taxon>Alteromonas</taxon>
    </lineage>
</organism>
<proteinExistence type="predicted"/>
<name>A0A6L9MTV8_9ALTE</name>
<dbReference type="Proteomes" id="UP000478837">
    <property type="component" value="Unassembled WGS sequence"/>
</dbReference>
<accession>A0A6L9MTV8</accession>
<dbReference type="Pfam" id="PF13480">
    <property type="entry name" value="Acetyltransf_6"/>
    <property type="match status" value="1"/>
</dbReference>